<dbReference type="EMBL" id="RHHT01000062">
    <property type="protein sequence ID" value="RNB72149.1"/>
    <property type="molecule type" value="Genomic_DNA"/>
</dbReference>
<organism evidence="1 2">
    <name type="scientific">Brevibacillus panacihumi</name>
    <dbReference type="NCBI Taxonomy" id="497735"/>
    <lineage>
        <taxon>Bacteria</taxon>
        <taxon>Bacillati</taxon>
        <taxon>Bacillota</taxon>
        <taxon>Bacilli</taxon>
        <taxon>Bacillales</taxon>
        <taxon>Paenibacillaceae</taxon>
        <taxon>Brevibacillus</taxon>
    </lineage>
</organism>
<dbReference type="AlphaFoldDB" id="A0A3M8C965"/>
<reference evidence="1 2" key="1">
    <citation type="submission" date="2018-10" db="EMBL/GenBank/DDBJ databases">
        <title>Phylogenomics of Brevibacillus.</title>
        <authorList>
            <person name="Dunlap C."/>
        </authorList>
    </citation>
    <scope>NUCLEOTIDE SEQUENCE [LARGE SCALE GENOMIC DNA]</scope>
    <source>
        <strain evidence="1 2">JCM 15085</strain>
    </source>
</reference>
<comment type="caution">
    <text evidence="1">The sequence shown here is derived from an EMBL/GenBank/DDBJ whole genome shotgun (WGS) entry which is preliminary data.</text>
</comment>
<evidence type="ECO:0000313" key="1">
    <source>
        <dbReference type="EMBL" id="RNB72149.1"/>
    </source>
</evidence>
<name>A0A3M8C965_9BACL</name>
<accession>A0A3M8C965</accession>
<protein>
    <submittedName>
        <fullName evidence="1">GTPase-activating protein</fullName>
    </submittedName>
</protein>
<dbReference type="RefSeq" id="WP_122915214.1">
    <property type="nucleotide sequence ID" value="NZ_RHHT01000062.1"/>
</dbReference>
<proteinExistence type="predicted"/>
<gene>
    <name evidence="1" type="ORF">EDM58_21840</name>
</gene>
<sequence>MSQNFAEIAKEITIAAIEKGAIVFPGKGTYASVEELNKYNHMRAQEISKLYKTIALSVNDVMLGNFKVETEQE</sequence>
<dbReference type="Proteomes" id="UP000281915">
    <property type="component" value="Unassembled WGS sequence"/>
</dbReference>
<evidence type="ECO:0000313" key="2">
    <source>
        <dbReference type="Proteomes" id="UP000281915"/>
    </source>
</evidence>